<proteinExistence type="predicted"/>
<dbReference type="InterPro" id="IPR029058">
    <property type="entry name" value="AB_hydrolase_fold"/>
</dbReference>
<gene>
    <name evidence="2" type="ORF">KE626_21355</name>
</gene>
<dbReference type="EMBL" id="JAGTXB010000011">
    <property type="protein sequence ID" value="MBS0029885.1"/>
    <property type="molecule type" value="Genomic_DNA"/>
</dbReference>
<dbReference type="Pfam" id="PF12697">
    <property type="entry name" value="Abhydrolase_6"/>
    <property type="match status" value="1"/>
</dbReference>
<organism evidence="2 3">
    <name type="scientific">Chitinophaga hostae</name>
    <dbReference type="NCBI Taxonomy" id="2831022"/>
    <lineage>
        <taxon>Bacteria</taxon>
        <taxon>Pseudomonadati</taxon>
        <taxon>Bacteroidota</taxon>
        <taxon>Chitinophagia</taxon>
        <taxon>Chitinophagales</taxon>
        <taxon>Chitinophagaceae</taxon>
        <taxon>Chitinophaga</taxon>
    </lineage>
</organism>
<evidence type="ECO:0000259" key="1">
    <source>
        <dbReference type="Pfam" id="PF12697"/>
    </source>
</evidence>
<dbReference type="GO" id="GO:0016787">
    <property type="term" value="F:hydrolase activity"/>
    <property type="evidence" value="ECO:0007669"/>
    <property type="project" value="UniProtKB-KW"/>
</dbReference>
<evidence type="ECO:0000313" key="2">
    <source>
        <dbReference type="EMBL" id="MBS0029885.1"/>
    </source>
</evidence>
<evidence type="ECO:0000313" key="3">
    <source>
        <dbReference type="Proteomes" id="UP000676386"/>
    </source>
</evidence>
<dbReference type="SUPFAM" id="SSF53474">
    <property type="entry name" value="alpha/beta-Hydrolases"/>
    <property type="match status" value="1"/>
</dbReference>
<dbReference type="Proteomes" id="UP000676386">
    <property type="component" value="Unassembled WGS sequence"/>
</dbReference>
<keyword evidence="3" id="KW-1185">Reference proteome</keyword>
<dbReference type="InterPro" id="IPR052897">
    <property type="entry name" value="Sec-Metab_Biosynth_Hydrolase"/>
</dbReference>
<feature type="domain" description="AB hydrolase-1" evidence="1">
    <location>
        <begin position="36"/>
        <end position="257"/>
    </location>
</feature>
<name>A0ABS5J3W0_9BACT</name>
<dbReference type="PANTHER" id="PTHR37017">
    <property type="entry name" value="AB HYDROLASE-1 DOMAIN-CONTAINING PROTEIN-RELATED"/>
    <property type="match status" value="1"/>
</dbReference>
<reference evidence="2 3" key="1">
    <citation type="submission" date="2021-04" db="EMBL/GenBank/DDBJ databases">
        <title>Chitinophaga sp. nov., isolated from the rhizosphere soil.</title>
        <authorList>
            <person name="He S."/>
        </authorList>
    </citation>
    <scope>NUCLEOTIDE SEQUENCE [LARGE SCALE GENOMIC DNA]</scope>
    <source>
        <strain evidence="2 3">2R12</strain>
    </source>
</reference>
<dbReference type="InterPro" id="IPR000073">
    <property type="entry name" value="AB_hydrolase_1"/>
</dbReference>
<accession>A0ABS5J3W0</accession>
<keyword evidence="2" id="KW-0378">Hydrolase</keyword>
<dbReference type="Gene3D" id="3.40.50.1820">
    <property type="entry name" value="alpha/beta hydrolase"/>
    <property type="match status" value="1"/>
</dbReference>
<sequence>MYNDSIRNLMLPALATLLLMLNESCNIMKQRPKDTFVLVHGGFHGAWCWDKLKPLMEKKGFRVITPDHTGQGKELYHYTDNIGALLEKQERPVMLLGHSSGGMVITELAKKYPGKIKGLIYLSAFLLPEGMSPPEIMRNDTVSLMSSSLITDESNGTISVDKKKAKQLFYADCEDAIAQWAIDRLSPEPVVPMGNKKPGQKNMVSPQPIPRFYIETLNDNALGISSQRHMQTLSSCDKIYTLSSGHSPFLSQPAKLATVLTEISDFINEK</sequence>
<comment type="caution">
    <text evidence="2">The sequence shown here is derived from an EMBL/GenBank/DDBJ whole genome shotgun (WGS) entry which is preliminary data.</text>
</comment>
<protein>
    <submittedName>
        <fullName evidence="2">Alpha/beta fold hydrolase</fullName>
    </submittedName>
</protein>
<dbReference type="RefSeq" id="WP_211974989.1">
    <property type="nucleotide sequence ID" value="NZ_CBFHAM010000023.1"/>
</dbReference>
<dbReference type="PANTHER" id="PTHR37017:SF11">
    <property type="entry name" value="ESTERASE_LIPASE_THIOESTERASE DOMAIN-CONTAINING PROTEIN"/>
    <property type="match status" value="1"/>
</dbReference>